<feature type="region of interest" description="Disordered" evidence="1">
    <location>
        <begin position="89"/>
        <end position="113"/>
    </location>
</feature>
<proteinExistence type="predicted"/>
<dbReference type="EMBL" id="MK174290">
    <property type="protein sequence ID" value="QBZ81447.1"/>
    <property type="molecule type" value="Genomic_DNA"/>
</dbReference>
<evidence type="ECO:0000313" key="3">
    <source>
        <dbReference type="Proteomes" id="UP001237152"/>
    </source>
</evidence>
<protein>
    <submittedName>
        <fullName evidence="2">Uncharacterized protein</fullName>
    </submittedName>
</protein>
<gene>
    <name evidence="2" type="ORF">pclt_cds_860</name>
</gene>
<evidence type="ECO:0000313" key="2">
    <source>
        <dbReference type="EMBL" id="QBZ81447.1"/>
    </source>
</evidence>
<reference evidence="2" key="1">
    <citation type="journal article" date="2019" name="Front. Microbiol.">
        <title>Pandoravirus Celtis Illustrates the Microevolution Processes at Work in the Giant Pandoraviridae Genomes.</title>
        <authorList>
            <person name="Legendre M."/>
            <person name="Alempic J.M."/>
            <person name="Philippe N."/>
            <person name="Lartigue A."/>
            <person name="Jeudy S."/>
            <person name="Poirot O."/>
            <person name="Ta N.T."/>
            <person name="Nin S."/>
            <person name="Coute Y."/>
            <person name="Abergel C."/>
            <person name="Claverie J.M."/>
        </authorList>
    </citation>
    <scope>NUCLEOTIDE SEQUENCE</scope>
</reference>
<name>A0A4D6EIB4_9VIRU</name>
<evidence type="ECO:0000256" key="1">
    <source>
        <dbReference type="SAM" id="MobiDB-lite"/>
    </source>
</evidence>
<sequence>MHCWDRRWVTTSLATKIRNAATGIPNVLRQLSPFDCWAGRCPAPVGTRVSPVNVNVRHAKALADNICMSAGGCGPVILVKIHFAHLPAAPKRKPCRSPEHWAPLSRPPPTPRV</sequence>
<organism evidence="2 3">
    <name type="scientific">Pandoravirus celtis</name>
    <dbReference type="NCBI Taxonomy" id="2568002"/>
    <lineage>
        <taxon>Viruses</taxon>
        <taxon>Pandoravirus</taxon>
    </lineage>
</organism>
<accession>A0A4D6EIB4</accession>
<dbReference type="Proteomes" id="UP001237152">
    <property type="component" value="Segment"/>
</dbReference>